<comment type="subcellular location">
    <subcellularLocation>
        <location evidence="1 10">Cell membrane</location>
        <topology evidence="1 10">Multi-pass membrane protein</topology>
    </subcellularLocation>
</comment>
<dbReference type="PANTHER" id="PTHR28259:SF1">
    <property type="entry name" value="FLUORIDE EXPORT PROTEIN 1-RELATED"/>
    <property type="match status" value="1"/>
</dbReference>
<dbReference type="KEGG" id="agf:ET445_03615"/>
<comment type="catalytic activity">
    <reaction evidence="8">
        <text>fluoride(in) = fluoride(out)</text>
        <dbReference type="Rhea" id="RHEA:76159"/>
        <dbReference type="ChEBI" id="CHEBI:17051"/>
    </reaction>
    <physiologicalReaction direction="left-to-right" evidence="8">
        <dbReference type="Rhea" id="RHEA:76160"/>
    </physiologicalReaction>
</comment>
<feature type="transmembrane region" description="Helical" evidence="10">
    <location>
        <begin position="111"/>
        <end position="137"/>
    </location>
</feature>
<dbReference type="GO" id="GO:0140114">
    <property type="term" value="P:cellular detoxification of fluoride"/>
    <property type="evidence" value="ECO:0007669"/>
    <property type="project" value="UniProtKB-UniRule"/>
</dbReference>
<evidence type="ECO:0000256" key="9">
    <source>
        <dbReference type="ARBA" id="ARBA00049940"/>
    </source>
</evidence>
<feature type="binding site" evidence="10">
    <location>
        <position position="90"/>
    </location>
    <ligand>
        <name>Na(+)</name>
        <dbReference type="ChEBI" id="CHEBI:29101"/>
        <note>structural</note>
    </ligand>
</feature>
<evidence type="ECO:0000256" key="7">
    <source>
        <dbReference type="ARBA" id="ARBA00035120"/>
    </source>
</evidence>
<evidence type="ECO:0000256" key="3">
    <source>
        <dbReference type="ARBA" id="ARBA00022692"/>
    </source>
</evidence>
<keyword evidence="5 10" id="KW-0472">Membrane</keyword>
<evidence type="ECO:0000256" key="1">
    <source>
        <dbReference type="ARBA" id="ARBA00004651"/>
    </source>
</evidence>
<keyword evidence="13" id="KW-1185">Reference proteome</keyword>
<keyword evidence="10" id="KW-0915">Sodium</keyword>
<evidence type="ECO:0000256" key="8">
    <source>
        <dbReference type="ARBA" id="ARBA00035585"/>
    </source>
</evidence>
<comment type="similarity">
    <text evidence="7 10">Belongs to the fluoride channel Fluc/FEX (TC 1.A.43) family.</text>
</comment>
<evidence type="ECO:0000313" key="12">
    <source>
        <dbReference type="EMBL" id="QAY74846.1"/>
    </source>
</evidence>
<dbReference type="EMBL" id="CP035491">
    <property type="protein sequence ID" value="QAY74846.1"/>
    <property type="molecule type" value="Genomic_DNA"/>
</dbReference>
<keyword evidence="10" id="KW-0813">Transport</keyword>
<feature type="transmembrane region" description="Helical" evidence="10">
    <location>
        <begin position="79"/>
        <end position="99"/>
    </location>
</feature>
<dbReference type="GO" id="GO:0005886">
    <property type="term" value="C:plasma membrane"/>
    <property type="evidence" value="ECO:0007669"/>
    <property type="project" value="UniProtKB-SubCell"/>
</dbReference>
<evidence type="ECO:0000256" key="10">
    <source>
        <dbReference type="HAMAP-Rule" id="MF_00454"/>
    </source>
</evidence>
<evidence type="ECO:0000313" key="13">
    <source>
        <dbReference type="Proteomes" id="UP000291259"/>
    </source>
</evidence>
<feature type="transmembrane region" description="Helical" evidence="10">
    <location>
        <begin position="44"/>
        <end position="67"/>
    </location>
</feature>
<feature type="region of interest" description="Disordered" evidence="11">
    <location>
        <begin position="147"/>
        <end position="166"/>
    </location>
</feature>
<dbReference type="GO" id="GO:0062054">
    <property type="term" value="F:fluoride channel activity"/>
    <property type="evidence" value="ECO:0007669"/>
    <property type="project" value="UniProtKB-UniRule"/>
</dbReference>
<protein>
    <recommendedName>
        <fullName evidence="10">Fluoride-specific ion channel FluC</fullName>
    </recommendedName>
</protein>
<dbReference type="Pfam" id="PF02537">
    <property type="entry name" value="CRCB"/>
    <property type="match status" value="1"/>
</dbReference>
<evidence type="ECO:0000256" key="11">
    <source>
        <dbReference type="SAM" id="MobiDB-lite"/>
    </source>
</evidence>
<dbReference type="InterPro" id="IPR003691">
    <property type="entry name" value="FluC"/>
</dbReference>
<dbReference type="AlphaFoldDB" id="A0A4P6FFZ9"/>
<keyword evidence="2 10" id="KW-1003">Cell membrane</keyword>
<accession>A0A4P6FFZ9</accession>
<dbReference type="OrthoDB" id="4408652at2"/>
<sequence>MSSRPATSRPAHLQWRLLGLVALGGVIGAGVREALTLVIPHLGVFPIAVFGINVTGAFILGALLEALAQRGPDEGRRRAVRLFVGTGVLGGYTTYSTLAVDTAQLLRADDWLWAAVYALGTVIVGAAASIAGILLVARSAGRAPERAAAGAHAGPETSALDDGEAA</sequence>
<proteinExistence type="inferred from homology"/>
<keyword evidence="10" id="KW-0479">Metal-binding</keyword>
<dbReference type="Proteomes" id="UP000291259">
    <property type="component" value="Chromosome"/>
</dbReference>
<keyword evidence="3 10" id="KW-0812">Transmembrane</keyword>
<name>A0A4P6FFZ9_9MICO</name>
<dbReference type="HAMAP" id="MF_00454">
    <property type="entry name" value="FluC"/>
    <property type="match status" value="1"/>
</dbReference>
<dbReference type="GO" id="GO:0046872">
    <property type="term" value="F:metal ion binding"/>
    <property type="evidence" value="ECO:0007669"/>
    <property type="project" value="UniProtKB-KW"/>
</dbReference>
<evidence type="ECO:0000256" key="2">
    <source>
        <dbReference type="ARBA" id="ARBA00022475"/>
    </source>
</evidence>
<evidence type="ECO:0000256" key="4">
    <source>
        <dbReference type="ARBA" id="ARBA00022989"/>
    </source>
</evidence>
<comment type="activity regulation">
    <text evidence="10">Na(+) is not transported, but it plays an essential structural role and its presence is essential for fluoride channel function.</text>
</comment>
<comment type="function">
    <text evidence="9 10">Fluoride-specific ion channel. Important for reducing fluoride concentration in the cell, thus reducing its toxicity.</text>
</comment>
<keyword evidence="4 10" id="KW-1133">Transmembrane helix</keyword>
<organism evidence="12 13">
    <name type="scientific">Agromyces protaetiae</name>
    <dbReference type="NCBI Taxonomy" id="2509455"/>
    <lineage>
        <taxon>Bacteria</taxon>
        <taxon>Bacillati</taxon>
        <taxon>Actinomycetota</taxon>
        <taxon>Actinomycetes</taxon>
        <taxon>Micrococcales</taxon>
        <taxon>Microbacteriaceae</taxon>
        <taxon>Agromyces</taxon>
    </lineage>
</organism>
<evidence type="ECO:0000256" key="6">
    <source>
        <dbReference type="ARBA" id="ARBA00023303"/>
    </source>
</evidence>
<keyword evidence="6 10" id="KW-0407">Ion channel</keyword>
<reference evidence="12 13" key="1">
    <citation type="submission" date="2019-01" db="EMBL/GenBank/DDBJ databases">
        <title>Genome sequencing of strain FW100M-8.</title>
        <authorList>
            <person name="Heo J."/>
            <person name="Kim S.-J."/>
            <person name="Kim J.-S."/>
            <person name="Hong S.-B."/>
            <person name="Kwon S.-W."/>
        </authorList>
    </citation>
    <scope>NUCLEOTIDE SEQUENCE [LARGE SCALE GENOMIC DNA]</scope>
    <source>
        <strain evidence="12 13">FW100M-8</strain>
    </source>
</reference>
<gene>
    <name evidence="10" type="primary">fluC</name>
    <name evidence="10" type="synonym">crcB</name>
    <name evidence="12" type="ORF">ET445_03615</name>
</gene>
<feature type="compositionally biased region" description="Low complexity" evidence="11">
    <location>
        <begin position="147"/>
        <end position="158"/>
    </location>
</feature>
<keyword evidence="10" id="KW-0406">Ion transport</keyword>
<evidence type="ECO:0000256" key="5">
    <source>
        <dbReference type="ARBA" id="ARBA00023136"/>
    </source>
</evidence>
<dbReference type="PANTHER" id="PTHR28259">
    <property type="entry name" value="FLUORIDE EXPORT PROTEIN 1-RELATED"/>
    <property type="match status" value="1"/>
</dbReference>
<feature type="binding site" evidence="10">
    <location>
        <position position="93"/>
    </location>
    <ligand>
        <name>Na(+)</name>
        <dbReference type="ChEBI" id="CHEBI:29101"/>
        <note>structural</note>
    </ligand>
</feature>